<accession>A0A1J1LJB5</accession>
<protein>
    <submittedName>
        <fullName evidence="1">Uncharacterized protein</fullName>
    </submittedName>
</protein>
<keyword evidence="2" id="KW-1185">Reference proteome</keyword>
<proteinExistence type="predicted"/>
<dbReference type="AlphaFoldDB" id="A0A1J1LJB5"/>
<reference evidence="2" key="1">
    <citation type="submission" date="2015-10" db="EMBL/GenBank/DDBJ databases">
        <authorList>
            <person name="Regsiter A."/>
            <person name="william w."/>
        </authorList>
    </citation>
    <scope>NUCLEOTIDE SEQUENCE [LARGE SCALE GENOMIC DNA]</scope>
</reference>
<evidence type="ECO:0000313" key="1">
    <source>
        <dbReference type="EMBL" id="CUR32130.1"/>
    </source>
</evidence>
<gene>
    <name evidence="1" type="ORF">PL9214430102</name>
</gene>
<organism evidence="1 2">
    <name type="scientific">Planktothrix tepida PCC 9214</name>
    <dbReference type="NCBI Taxonomy" id="671072"/>
    <lineage>
        <taxon>Bacteria</taxon>
        <taxon>Bacillati</taxon>
        <taxon>Cyanobacteriota</taxon>
        <taxon>Cyanophyceae</taxon>
        <taxon>Oscillatoriophycideae</taxon>
        <taxon>Oscillatoriales</taxon>
        <taxon>Microcoleaceae</taxon>
        <taxon>Planktothrix</taxon>
    </lineage>
</organism>
<sequence>MRYWIPNIQNQQQETKGNMNDEDYLGITALALSTLAELMVDSIDPKDVRPVLMEVLVNASLKWGTDTNSTKEDFLIEVKKSIDEVRAWREKYKSICADSN</sequence>
<dbReference type="STRING" id="671072.PL9214430102"/>
<name>A0A1J1LJB5_9CYAN</name>
<evidence type="ECO:0000313" key="2">
    <source>
        <dbReference type="Proteomes" id="UP000184315"/>
    </source>
</evidence>
<dbReference type="EMBL" id="CZDF01000148">
    <property type="protein sequence ID" value="CUR32130.1"/>
    <property type="molecule type" value="Genomic_DNA"/>
</dbReference>
<dbReference type="Proteomes" id="UP000184315">
    <property type="component" value="Unassembled WGS sequence"/>
</dbReference>